<sequence>MSTLQQQLKKIGTADLRNVSEVSRKFKASFLFTAREAADQDLDTIYSIAYNGIMELTILDSKFAAYESTLFSEEMKSVDRILQSEEENAKLNASIKSFLQNLSPYFLLKPAGKVLEYLIRRFRINEFNVEDILICIFPYHETKAFVKMVTILNIEQNSPWTFLTPIQKTGIPLERSLLVARMARKRNILNFVTDLVIKSPVHFPTLYSFYAATMIELVSERVINEDSVMVITGNLIDGMNTSDVPELQIASYMILSQLATKVSMTKEAVHALTDAAIKHYNKSYFNYCLLTVVHLAQSQTSCVRLGKSATKRLLKASAFDKTLLEIAEKYAIDRFFTVIVGALCDASKVDLLVEIVLQGLISSDNIRLLCENTIEGYLNLVESGCTEETKESYTKQFQPLLATVSQRYVDELDTVLEAKLNSYANKSDEKSKILYEFASIAFKGTRHEVIEEANTTLYLCLNSPAVTTRLLALKKLVDVMDNESSPLTQSPEVFQSAFTGCLNSIDETLVYAVRDVPEQLLKSVSSEVIISSISSLLRDNNVLARKEVVTIFKFLLGPFVAKYPNKTAKVAQLLATFIFAAPTDQVKLLEKESTASTKDAVLKSMLSSMKSASKKPASLSTLFVKLEADVIKSEKDDHSLLFWIQGIQSQNVSTRTLALLVLNRAVFVSADERQYKVASKCLSAITESLTEEQCHDLYTVKLASASAIISSEGLPVESFVEQLKKNSVTSILQINLVQSTLDNITVSLKHATQVSWFSEKKPQATESYCHTVTELFKVFANGATLGSFEEMITKLVSIQLKDNVLSFLMNVWSYNDNAFLVKARALQIAATYISQVAPKNTIDFQHVLPVLLPCLTQEYLAIRINALRCLESIQSTYKSIGLPTGKKVYSSDDSADANTKATGKAVVESAKSLYDITVSFPDLRTNDAAHFVDYLSYRKEEIKQDQKYTILMLKDYVRICDESKEKQQKVRKNHIIDFLLNHVMHAPLADIQINILSVLNEVETPRKLQQLYPLLETVLDSPRTTKSTTLVALLIHCYSPLNAADFGSKNDKTLALFLRLLSNRDALEGEDEDGWQASTRRFALKQISSEFFAKANEKAQKSILSLLMDIATNGQQSDVRAAKTVLAEIPIAAKMLEEMLFVVAKSISSSTSETETSTLTTKRARTAEKPAEKKSVDLYELVTVLELIESKTIENDVALIKPLFEVLTAMVNADLRDSPVSLEYINQIIMSSLTRIIQSAEEKKVHVDESTLRVDVVVQCIRVTGNPQTHNQALLLMATIASMYPECVLHNIMPVFTFMGANVLRQDDNYSFQVIQQTLEKIIPPLVASSRLSSNNEAALALQVKPIIKVFVDAMFHIPKHRRLRLFSVLIQTLGEDEFLYAIISLLLEKFTEKLAKGARTEADSLTEFSLTISQQFSPQTQMKAVLSLLNGLLVLPNDKSEDEVMNQDTLFNTNEHNAKQLRQYKLATLNFVGQLLGSRSFLGKLMAQANLSEEFEKEMQPYYLTAVEYILKIVTYFTGFRDGYAVSQNANPSITKFWRGMLKVVYDDLAKVNALLPLPAFVDVVSHLIKHSEVSIRRKAMDMFNEKLQVFNQITEEDEVLLVGMVKQFTDVIEKESALSGEEDCLVNKQSALLCISSLASLFGAIFPEQFSEAIPVVIGKDCLLLSKPQVKISSLVCLTVICQEIGPRAMPHLPKFMPIVIDILSMTVEAERPNAMLQLSVISALETIVKVLPHFISPYLSKILANLLHPSIYTSDETNATQKLLAKEKVMSVLVEIATNVPARTLFGPVFTSYPLAVKNGKESVLALLKLASEAIRAVSRDAMTAHYKQLFKFFLTAFDIRRIHNDIFDDEAINEIESAVISAFLDLVMKLNETLFKPLFLKVVDWATVELAVDGSTESVDAKKRVLFFYKLLDSLLDKLKSIFTPYFGYVIDDVIDRLDAYRSEEKQEEPDTLWNFIMSALHKSFLYDNDNLWNAEKFEKILDPVVDQMLVTAKGDAPDYLTRMTTYLVPLVGQMAVTVSNDTLWKPLNHKILMKTREDIPEIRLAALRCIEEFYSRLGEEWLLFLAESISFLAELMEDDDVRVEKLVQLVNAQIETHLGESLDKFFN</sequence>
<dbReference type="GO" id="GO:0000462">
    <property type="term" value="P:maturation of SSU-rRNA from tricistronic rRNA transcript (SSU-rRNA, 5.8S rRNA, LSU-rRNA)"/>
    <property type="evidence" value="ECO:0007669"/>
    <property type="project" value="TreeGrafter"/>
</dbReference>
<evidence type="ECO:0000256" key="8">
    <source>
        <dbReference type="RuleBase" id="RU367065"/>
    </source>
</evidence>
<dbReference type="FunCoup" id="A0A167PRH3">
    <property type="interactions" value="716"/>
</dbReference>
<dbReference type="InterPro" id="IPR016024">
    <property type="entry name" value="ARM-type_fold"/>
</dbReference>
<dbReference type="RefSeq" id="XP_018296447.1">
    <property type="nucleotide sequence ID" value="XM_018438165.1"/>
</dbReference>
<protein>
    <recommendedName>
        <fullName evidence="3 8">U3 small nucleolar RNA-associated protein 10</fullName>
    </recommendedName>
</protein>
<evidence type="ECO:0000256" key="3">
    <source>
        <dbReference type="ARBA" id="ARBA00015399"/>
    </source>
</evidence>
<comment type="function">
    <text evidence="8">Involved in nucleolar processing of pre-18S ribosomal RNA.</text>
</comment>
<dbReference type="Gene3D" id="1.25.10.10">
    <property type="entry name" value="Leucine-rich Repeat Variant"/>
    <property type="match status" value="1"/>
</dbReference>
<organism evidence="10 11">
    <name type="scientific">Phycomyces blakesleeanus (strain ATCC 8743b / DSM 1359 / FGSC 10004 / NBRC 33097 / NRRL 1555)</name>
    <dbReference type="NCBI Taxonomy" id="763407"/>
    <lineage>
        <taxon>Eukaryota</taxon>
        <taxon>Fungi</taxon>
        <taxon>Fungi incertae sedis</taxon>
        <taxon>Mucoromycota</taxon>
        <taxon>Mucoromycotina</taxon>
        <taxon>Mucoromycetes</taxon>
        <taxon>Mucorales</taxon>
        <taxon>Phycomycetaceae</taxon>
        <taxon>Phycomyces</taxon>
    </lineage>
</organism>
<dbReference type="GO" id="GO:0032040">
    <property type="term" value="C:small-subunit processome"/>
    <property type="evidence" value="ECO:0007669"/>
    <property type="project" value="TreeGrafter"/>
</dbReference>
<dbReference type="PANTHER" id="PTHR13457">
    <property type="entry name" value="BAP28"/>
    <property type="match status" value="1"/>
</dbReference>
<keyword evidence="5 8" id="KW-0698">rRNA processing</keyword>
<dbReference type="GO" id="GO:0030686">
    <property type="term" value="C:90S preribosome"/>
    <property type="evidence" value="ECO:0007669"/>
    <property type="project" value="TreeGrafter"/>
</dbReference>
<dbReference type="OrthoDB" id="31183at2759"/>
<evidence type="ECO:0000256" key="4">
    <source>
        <dbReference type="ARBA" id="ARBA00022517"/>
    </source>
</evidence>
<accession>A0A167PRH3</accession>
<evidence type="ECO:0000256" key="5">
    <source>
        <dbReference type="ARBA" id="ARBA00022552"/>
    </source>
</evidence>
<dbReference type="SUPFAM" id="SSF48371">
    <property type="entry name" value="ARM repeat"/>
    <property type="match status" value="3"/>
</dbReference>
<dbReference type="InterPro" id="IPR012954">
    <property type="entry name" value="BP28_C_dom"/>
</dbReference>
<evidence type="ECO:0000256" key="1">
    <source>
        <dbReference type="ARBA" id="ARBA00004604"/>
    </source>
</evidence>
<dbReference type="Pfam" id="PF08146">
    <property type="entry name" value="BP28CT"/>
    <property type="match status" value="1"/>
</dbReference>
<dbReference type="InterPro" id="IPR011989">
    <property type="entry name" value="ARM-like"/>
</dbReference>
<evidence type="ECO:0000259" key="9">
    <source>
        <dbReference type="SMART" id="SM01036"/>
    </source>
</evidence>
<dbReference type="VEuPathDB" id="FungiDB:PHYBLDRAFT_179550"/>
<evidence type="ECO:0000256" key="2">
    <source>
        <dbReference type="ARBA" id="ARBA00010559"/>
    </source>
</evidence>
<proteinExistence type="inferred from homology"/>
<dbReference type="GO" id="GO:0045943">
    <property type="term" value="P:positive regulation of transcription by RNA polymerase I"/>
    <property type="evidence" value="ECO:0007669"/>
    <property type="project" value="TreeGrafter"/>
</dbReference>
<dbReference type="SMART" id="SM01036">
    <property type="entry name" value="BP28CT"/>
    <property type="match status" value="1"/>
</dbReference>
<keyword evidence="6 8" id="KW-0539">Nucleus</keyword>
<dbReference type="InterPro" id="IPR022125">
    <property type="entry name" value="U3snoRNP10_N"/>
</dbReference>
<dbReference type="InterPro" id="IPR056473">
    <property type="entry name" value="HEAT_Utp10/HEAT1"/>
</dbReference>
<keyword evidence="4 8" id="KW-0690">Ribosome biogenesis</keyword>
<dbReference type="Pfam" id="PF23243">
    <property type="entry name" value="HEAT_HEATR1"/>
    <property type="match status" value="1"/>
</dbReference>
<evidence type="ECO:0000313" key="10">
    <source>
        <dbReference type="EMBL" id="OAD78407.1"/>
    </source>
</evidence>
<dbReference type="GO" id="GO:0030515">
    <property type="term" value="F:snoRNA binding"/>
    <property type="evidence" value="ECO:0007669"/>
    <property type="project" value="TreeGrafter"/>
</dbReference>
<dbReference type="GO" id="GO:0034455">
    <property type="term" value="C:t-UTP complex"/>
    <property type="evidence" value="ECO:0007669"/>
    <property type="project" value="TreeGrafter"/>
</dbReference>
<evidence type="ECO:0000256" key="7">
    <source>
        <dbReference type="ARBA" id="ARBA00023274"/>
    </source>
</evidence>
<dbReference type="PANTHER" id="PTHR13457:SF1">
    <property type="entry name" value="HEAT REPEAT-CONTAINING PROTEIN 1"/>
    <property type="match status" value="1"/>
</dbReference>
<comment type="subunit">
    <text evidence="8">Component of the ribosomal small subunit (SSU) processome.</text>
</comment>
<comment type="subcellular location">
    <subcellularLocation>
        <location evidence="1 8">Nucleus</location>
        <location evidence="1 8">Nucleolus</location>
    </subcellularLocation>
</comment>
<dbReference type="STRING" id="763407.A0A167PRH3"/>
<dbReference type="InParanoid" id="A0A167PRH3"/>
<dbReference type="InterPro" id="IPR040191">
    <property type="entry name" value="UTP10"/>
</dbReference>
<reference evidence="11" key="1">
    <citation type="submission" date="2015-06" db="EMBL/GenBank/DDBJ databases">
        <title>Expansion of signal transduction pathways in fungi by whole-genome duplication.</title>
        <authorList>
            <consortium name="DOE Joint Genome Institute"/>
            <person name="Corrochano L.M."/>
            <person name="Kuo A."/>
            <person name="Marcet-Houben M."/>
            <person name="Polaino S."/>
            <person name="Salamov A."/>
            <person name="Villalobos J.M."/>
            <person name="Alvarez M.I."/>
            <person name="Avalos J."/>
            <person name="Benito E.P."/>
            <person name="Benoit I."/>
            <person name="Burger G."/>
            <person name="Camino L.P."/>
            <person name="Canovas D."/>
            <person name="Cerda-Olmedo E."/>
            <person name="Cheng J.-F."/>
            <person name="Dominguez A."/>
            <person name="Elias M."/>
            <person name="Eslava A.P."/>
            <person name="Glaser F."/>
            <person name="Grimwood J."/>
            <person name="Gutierrez G."/>
            <person name="Heitman J."/>
            <person name="Henrissat B."/>
            <person name="Iturriaga E.A."/>
            <person name="Lang B.F."/>
            <person name="Lavin J.L."/>
            <person name="Lee S."/>
            <person name="Li W."/>
            <person name="Lindquist E."/>
            <person name="Lopez-Garcia S."/>
            <person name="Luque E.M."/>
            <person name="Marcos A.T."/>
            <person name="Martin J."/>
            <person name="McCluskey K."/>
            <person name="Medina H.R."/>
            <person name="Miralles-Duran A."/>
            <person name="Miyazaki A."/>
            <person name="Munoz-Torres E."/>
            <person name="Oguiza J.A."/>
            <person name="Ohm R."/>
            <person name="Olmedo M."/>
            <person name="Orejas M."/>
            <person name="Ortiz-Castellanos L."/>
            <person name="Pisabarro A.G."/>
            <person name="Rodriguez-Romero J."/>
            <person name="Ruiz-Herrera J."/>
            <person name="Ruiz-Vazquez R."/>
            <person name="Sanz C."/>
            <person name="Schackwitz W."/>
            <person name="Schmutz J."/>
            <person name="Shahriari M."/>
            <person name="Shelest E."/>
            <person name="Silva-Franco F."/>
            <person name="Soanes D."/>
            <person name="Syed K."/>
            <person name="Tagua V.G."/>
            <person name="Talbot N.J."/>
            <person name="Thon M."/>
            <person name="De vries R.P."/>
            <person name="Wiebenga A."/>
            <person name="Yadav J.S."/>
            <person name="Braun E.L."/>
            <person name="Baker S."/>
            <person name="Garre V."/>
            <person name="Horwitz B."/>
            <person name="Torres-Martinez S."/>
            <person name="Idnurm A."/>
            <person name="Herrera-Estrella A."/>
            <person name="Gabaldon T."/>
            <person name="Grigoriev I.V."/>
        </authorList>
    </citation>
    <scope>NUCLEOTIDE SEQUENCE [LARGE SCALE GENOMIC DNA]</scope>
    <source>
        <strain evidence="11">NRRL 1555(-)</strain>
    </source>
</reference>
<feature type="domain" description="BP28 C-terminal" evidence="9">
    <location>
        <begin position="1823"/>
        <end position="1976"/>
    </location>
</feature>
<name>A0A167PRH3_PHYB8</name>
<keyword evidence="11" id="KW-1185">Reference proteome</keyword>
<dbReference type="Proteomes" id="UP000077315">
    <property type="component" value="Unassembled WGS sequence"/>
</dbReference>
<dbReference type="EMBL" id="KV440973">
    <property type="protein sequence ID" value="OAD78407.1"/>
    <property type="molecule type" value="Genomic_DNA"/>
</dbReference>
<keyword evidence="7 8" id="KW-0687">Ribonucleoprotein</keyword>
<evidence type="ECO:0000256" key="6">
    <source>
        <dbReference type="ARBA" id="ARBA00023242"/>
    </source>
</evidence>
<evidence type="ECO:0000313" key="11">
    <source>
        <dbReference type="Proteomes" id="UP000077315"/>
    </source>
</evidence>
<gene>
    <name evidence="10" type="ORF">PHYBLDRAFT_179550</name>
</gene>
<dbReference type="GeneID" id="28999071"/>
<comment type="similarity">
    <text evidence="2 8">Belongs to the HEATR1/UTP10 family.</text>
</comment>
<dbReference type="Pfam" id="PF12397">
    <property type="entry name" value="U3snoRNP10"/>
    <property type="match status" value="1"/>
</dbReference>